<dbReference type="EMBL" id="PVZC01000004">
    <property type="protein sequence ID" value="PRX98867.1"/>
    <property type="molecule type" value="Genomic_DNA"/>
</dbReference>
<dbReference type="InterPro" id="IPR000073">
    <property type="entry name" value="AB_hydrolase_1"/>
</dbReference>
<reference evidence="2 3" key="1">
    <citation type="submission" date="2018-03" db="EMBL/GenBank/DDBJ databases">
        <title>Genomic Encyclopedia of Archaeal and Bacterial Type Strains, Phase II (KMG-II): from individual species to whole genera.</title>
        <authorList>
            <person name="Goeker M."/>
        </authorList>
    </citation>
    <scope>NUCLEOTIDE SEQUENCE [LARGE SCALE GENOMIC DNA]</scope>
    <source>
        <strain evidence="2 3">DSM 45601</strain>
    </source>
</reference>
<dbReference type="RefSeq" id="WP_106246418.1">
    <property type="nucleotide sequence ID" value="NZ_PVZC01000004.1"/>
</dbReference>
<dbReference type="Pfam" id="PF12697">
    <property type="entry name" value="Abhydrolase_6"/>
    <property type="match status" value="1"/>
</dbReference>
<proteinExistence type="predicted"/>
<dbReference type="InterPro" id="IPR000639">
    <property type="entry name" value="Epox_hydrolase-like"/>
</dbReference>
<dbReference type="AlphaFoldDB" id="A0A2T0Q4X7"/>
<name>A0A2T0Q4X7_9ACTN</name>
<dbReference type="InterPro" id="IPR029058">
    <property type="entry name" value="AB_hydrolase_fold"/>
</dbReference>
<dbReference type="PRINTS" id="PR00111">
    <property type="entry name" value="ABHYDROLASE"/>
</dbReference>
<keyword evidence="3" id="KW-1185">Reference proteome</keyword>
<evidence type="ECO:0000313" key="3">
    <source>
        <dbReference type="Proteomes" id="UP000237846"/>
    </source>
</evidence>
<sequence>MTQFLDVPGGRLAYELTGPDKGPLVVCAPGMGDVRASYRFLVPALLEAGHRVATVDLRGHGESSTGWADYSPEAAGADLLALVRHLGGPAALIGHSFSPAPVVWAAAEAPDAVSSITLIAPWVSEPKTSPLLRLAAGVIMRSPTLFAKVFYPSLYKGGRPDDLAVYTDAMRAKLAEPGRLTALRGVGNASKANANARMAEVRCPALVVMGTADPDFPDPAAEARLAQRRLAPSAASVTVHLVEGAGHYPHIERPGEVAPAVVSFLAGAVRA</sequence>
<feature type="domain" description="AB hydrolase-1" evidence="1">
    <location>
        <begin position="25"/>
        <end position="259"/>
    </location>
</feature>
<evidence type="ECO:0000313" key="2">
    <source>
        <dbReference type="EMBL" id="PRX98867.1"/>
    </source>
</evidence>
<accession>A0A2T0Q4X7</accession>
<dbReference type="Gene3D" id="3.40.50.1820">
    <property type="entry name" value="alpha/beta hydrolase"/>
    <property type="match status" value="1"/>
</dbReference>
<dbReference type="OrthoDB" id="3771266at2"/>
<dbReference type="PANTHER" id="PTHR43194">
    <property type="entry name" value="HYDROLASE ALPHA/BETA FOLD FAMILY"/>
    <property type="match status" value="1"/>
</dbReference>
<organism evidence="2 3">
    <name type="scientific">Allonocardiopsis opalescens</name>
    <dbReference type="NCBI Taxonomy" id="1144618"/>
    <lineage>
        <taxon>Bacteria</taxon>
        <taxon>Bacillati</taxon>
        <taxon>Actinomycetota</taxon>
        <taxon>Actinomycetes</taxon>
        <taxon>Streptosporangiales</taxon>
        <taxon>Allonocardiopsis</taxon>
    </lineage>
</organism>
<dbReference type="PRINTS" id="PR00412">
    <property type="entry name" value="EPOXHYDRLASE"/>
</dbReference>
<comment type="caution">
    <text evidence="2">The sequence shown here is derived from an EMBL/GenBank/DDBJ whole genome shotgun (WGS) entry which is preliminary data.</text>
</comment>
<dbReference type="PANTHER" id="PTHR43194:SF2">
    <property type="entry name" value="PEROXISOMAL MEMBRANE PROTEIN LPX1"/>
    <property type="match status" value="1"/>
</dbReference>
<dbReference type="GO" id="GO:0003824">
    <property type="term" value="F:catalytic activity"/>
    <property type="evidence" value="ECO:0007669"/>
    <property type="project" value="InterPro"/>
</dbReference>
<gene>
    <name evidence="2" type="ORF">CLV72_104447</name>
</gene>
<evidence type="ECO:0000259" key="1">
    <source>
        <dbReference type="Pfam" id="PF12697"/>
    </source>
</evidence>
<dbReference type="Proteomes" id="UP000237846">
    <property type="component" value="Unassembled WGS sequence"/>
</dbReference>
<dbReference type="SUPFAM" id="SSF53474">
    <property type="entry name" value="alpha/beta-Hydrolases"/>
    <property type="match status" value="1"/>
</dbReference>
<dbReference type="InterPro" id="IPR050228">
    <property type="entry name" value="Carboxylesterase_BioH"/>
</dbReference>
<protein>
    <submittedName>
        <fullName evidence="2">Pimeloyl-ACP methyl ester carboxylesterase</fullName>
    </submittedName>
</protein>